<feature type="signal peptide" evidence="6">
    <location>
        <begin position="1"/>
        <end position="20"/>
    </location>
</feature>
<evidence type="ECO:0008006" key="9">
    <source>
        <dbReference type="Google" id="ProtNLM"/>
    </source>
</evidence>
<dbReference type="GO" id="GO:0020037">
    <property type="term" value="F:heme binding"/>
    <property type="evidence" value="ECO:0007669"/>
    <property type="project" value="InterPro"/>
</dbReference>
<feature type="binding site" description="axial binding residue" evidence="5">
    <location>
        <position position="380"/>
    </location>
    <ligand>
        <name>heme b</name>
        <dbReference type="ChEBI" id="CHEBI:60344"/>
    </ligand>
    <ligandPart>
        <name>Fe</name>
        <dbReference type="ChEBI" id="CHEBI:18248"/>
    </ligandPart>
</feature>
<dbReference type="PANTHER" id="PTHR11475">
    <property type="entry name" value="OXIDASE/PEROXIDASE"/>
    <property type="match status" value="1"/>
</dbReference>
<feature type="chain" id="PRO_5042272641" description="Peroxidase" evidence="6">
    <location>
        <begin position="21"/>
        <end position="625"/>
    </location>
</feature>
<keyword evidence="8" id="KW-1185">Reference proteome</keyword>
<dbReference type="Gene3D" id="1.10.640.10">
    <property type="entry name" value="Haem peroxidase domain superfamily, animal type"/>
    <property type="match status" value="1"/>
</dbReference>
<evidence type="ECO:0000256" key="6">
    <source>
        <dbReference type="SAM" id="SignalP"/>
    </source>
</evidence>
<dbReference type="PRINTS" id="PR00457">
    <property type="entry name" value="ANPEROXIDASE"/>
</dbReference>
<organism evidence="7 8">
    <name type="scientific">Mythimna separata</name>
    <name type="common">Oriental armyworm</name>
    <name type="synonym">Pseudaletia separata</name>
    <dbReference type="NCBI Taxonomy" id="271217"/>
    <lineage>
        <taxon>Eukaryota</taxon>
        <taxon>Metazoa</taxon>
        <taxon>Ecdysozoa</taxon>
        <taxon>Arthropoda</taxon>
        <taxon>Hexapoda</taxon>
        <taxon>Insecta</taxon>
        <taxon>Pterygota</taxon>
        <taxon>Neoptera</taxon>
        <taxon>Endopterygota</taxon>
        <taxon>Lepidoptera</taxon>
        <taxon>Glossata</taxon>
        <taxon>Ditrysia</taxon>
        <taxon>Noctuoidea</taxon>
        <taxon>Noctuidae</taxon>
        <taxon>Noctuinae</taxon>
        <taxon>Hadenini</taxon>
        <taxon>Mythimna</taxon>
    </lineage>
</organism>
<proteinExistence type="predicted"/>
<evidence type="ECO:0000256" key="1">
    <source>
        <dbReference type="ARBA" id="ARBA00004613"/>
    </source>
</evidence>
<dbReference type="Proteomes" id="UP001231518">
    <property type="component" value="Chromosome 6"/>
</dbReference>
<dbReference type="InterPro" id="IPR019791">
    <property type="entry name" value="Haem_peroxidase_animal"/>
</dbReference>
<dbReference type="PROSITE" id="PS50292">
    <property type="entry name" value="PEROXIDASE_3"/>
    <property type="match status" value="1"/>
</dbReference>
<evidence type="ECO:0000256" key="2">
    <source>
        <dbReference type="ARBA" id="ARBA00022525"/>
    </source>
</evidence>
<evidence type="ECO:0000256" key="4">
    <source>
        <dbReference type="ARBA" id="ARBA00023180"/>
    </source>
</evidence>
<protein>
    <recommendedName>
        <fullName evidence="9">Peroxidase</fullName>
    </recommendedName>
</protein>
<keyword evidence="6" id="KW-0732">Signal</keyword>
<keyword evidence="3" id="KW-0560">Oxidoreductase</keyword>
<dbReference type="AlphaFoldDB" id="A0AAD8DZS4"/>
<dbReference type="InterPro" id="IPR037120">
    <property type="entry name" value="Haem_peroxidase_sf_animal"/>
</dbReference>
<keyword evidence="2" id="KW-0964">Secreted</keyword>
<evidence type="ECO:0000313" key="8">
    <source>
        <dbReference type="Proteomes" id="UP001231518"/>
    </source>
</evidence>
<dbReference type="GO" id="GO:0046872">
    <property type="term" value="F:metal ion binding"/>
    <property type="evidence" value="ECO:0007669"/>
    <property type="project" value="UniProtKB-KW"/>
</dbReference>
<reference evidence="7" key="1">
    <citation type="submission" date="2023-03" db="EMBL/GenBank/DDBJ databases">
        <title>Chromosome-level genomes of two armyworms, Mythimna separata and Mythimna loreyi, provide insights into the biosynthesis and reception of sex pheromones.</title>
        <authorList>
            <person name="Zhao H."/>
        </authorList>
    </citation>
    <scope>NUCLEOTIDE SEQUENCE</scope>
    <source>
        <strain evidence="7">BeijingLab</strain>
        <tissue evidence="7">Pupa</tissue>
    </source>
</reference>
<evidence type="ECO:0000313" key="7">
    <source>
        <dbReference type="EMBL" id="KAJ8733054.1"/>
    </source>
</evidence>
<gene>
    <name evidence="7" type="ORF">PYW07_015653</name>
</gene>
<keyword evidence="5" id="KW-0479">Metal-binding</keyword>
<sequence>MVKRLIFLTYVSLCVGGLNAVLYDCVSGKPANKTQLRIYAQRNNTGVCTVDVKPCDPKEWQRVDGSCNNLKHPSRGTHRTPTIRLLPFDFSPNYEPRKAADGGDLELARKLRTELLCTGKVSEMGLTQLVAYYLLFSIGDVNSIHDPLNYLTNITYCCTPKGKKDYRCTPLKIPADDPVHRFSGISCYNLTRPQSFQTYRCLDNNTDFVRIVFQTPIYDLSNVYNLLPGFVDRIRTFKHGLLKVEKAKNGYLFPESDPKSTLCFLNQRPRETLCHKYLSNNGIGTNLMGILFYRQHNKIAEELRKLNPCWNDERLFFTARSINIAIFLQIYLYELLPIVLGKKNLLRDGIICDGGFRDLYDENIQPQLTDEFAYVHRWYHTIQETTMKCYDKDGHFLKTFPMVNATFRTGIFGVDDNIVHITQGSFRQQSAAFDFTMDTDMGDRTLGGTQLAVDVGASDLAKGRFFGFPPYIKYKEFCKKRSYKEFSDLKDSFCPERLYRLMQTHKCPSDIDLLGGIWGENHVKGGMVPETLYCVVVEQLRRTIASDRHWYERPNRPHAFTEDQLKAIRKVTIAGVLCCVGDHVTEIQPSAFHSICSKNPVVKCSSSKIGKLDLSAWKDSSTCKN</sequence>
<evidence type="ECO:0000256" key="3">
    <source>
        <dbReference type="ARBA" id="ARBA00022559"/>
    </source>
</evidence>
<keyword evidence="4" id="KW-0325">Glycoprotein</keyword>
<dbReference type="EMBL" id="JARGEI010000004">
    <property type="protein sequence ID" value="KAJ8733054.1"/>
    <property type="molecule type" value="Genomic_DNA"/>
</dbReference>
<dbReference type="GO" id="GO:0004601">
    <property type="term" value="F:peroxidase activity"/>
    <property type="evidence" value="ECO:0007669"/>
    <property type="project" value="UniProtKB-KW"/>
</dbReference>
<dbReference type="GO" id="GO:0006979">
    <property type="term" value="P:response to oxidative stress"/>
    <property type="evidence" value="ECO:0007669"/>
    <property type="project" value="InterPro"/>
</dbReference>
<keyword evidence="5" id="KW-0349">Heme</keyword>
<dbReference type="InterPro" id="IPR010255">
    <property type="entry name" value="Haem_peroxidase_sf"/>
</dbReference>
<evidence type="ECO:0000256" key="5">
    <source>
        <dbReference type="PIRSR" id="PIRSR619791-2"/>
    </source>
</evidence>
<dbReference type="Pfam" id="PF03098">
    <property type="entry name" value="An_peroxidase"/>
    <property type="match status" value="1"/>
</dbReference>
<comment type="subcellular location">
    <subcellularLocation>
        <location evidence="1">Secreted</location>
    </subcellularLocation>
</comment>
<dbReference type="GO" id="GO:0005576">
    <property type="term" value="C:extracellular region"/>
    <property type="evidence" value="ECO:0007669"/>
    <property type="project" value="UniProtKB-SubCell"/>
</dbReference>
<keyword evidence="5" id="KW-0408">Iron</keyword>
<dbReference type="SUPFAM" id="SSF48113">
    <property type="entry name" value="Heme-dependent peroxidases"/>
    <property type="match status" value="1"/>
</dbReference>
<dbReference type="PANTHER" id="PTHR11475:SF4">
    <property type="entry name" value="CHORION PEROXIDASE"/>
    <property type="match status" value="1"/>
</dbReference>
<name>A0AAD8DZS4_MYTSE</name>
<keyword evidence="3" id="KW-0575">Peroxidase</keyword>
<comment type="caution">
    <text evidence="7">The sequence shown here is derived from an EMBL/GenBank/DDBJ whole genome shotgun (WGS) entry which is preliminary data.</text>
</comment>
<accession>A0AAD8DZS4</accession>